<evidence type="ECO:0000256" key="1">
    <source>
        <dbReference type="SAM" id="Phobius"/>
    </source>
</evidence>
<evidence type="ECO:0000313" key="3">
    <source>
        <dbReference type="Proteomes" id="UP000176863"/>
    </source>
</evidence>
<proteinExistence type="predicted"/>
<dbReference type="AlphaFoldDB" id="A0A1F6CX22"/>
<feature type="transmembrane region" description="Helical" evidence="1">
    <location>
        <begin position="92"/>
        <end position="110"/>
    </location>
</feature>
<reference evidence="2 3" key="1">
    <citation type="journal article" date="2016" name="Nat. Commun.">
        <title>Thousands of microbial genomes shed light on interconnected biogeochemical processes in an aquifer system.</title>
        <authorList>
            <person name="Anantharaman K."/>
            <person name="Brown C.T."/>
            <person name="Hug L.A."/>
            <person name="Sharon I."/>
            <person name="Castelle C.J."/>
            <person name="Probst A.J."/>
            <person name="Thomas B.C."/>
            <person name="Singh A."/>
            <person name="Wilkins M.J."/>
            <person name="Karaoz U."/>
            <person name="Brodie E.L."/>
            <person name="Williams K.H."/>
            <person name="Hubbard S.S."/>
            <person name="Banfield J.F."/>
        </authorList>
    </citation>
    <scope>NUCLEOTIDE SEQUENCE [LARGE SCALE GENOMIC DNA]</scope>
</reference>
<sequence>MTAPTASKEGAVTEKTRLPPDYDYVWPGGAKVLIKPKQIAKEGASEMGNFSRFIAITLSAALCAIVAWYIYQLIWVGNMADLGISITWKGKAVPLQPAVYSLVFLGAWLSAERISAYANPGHGGLWWYDVVPSVLLLGWLLFTGFVHFWREFAFSDPSLLWIYVTFAFSGIVVVATSAFFWFGERSAAPPHTRHEEVTTARDEPKARLVAGRPPLAVAGTSPGQYVSVLPGGSFTHIVPDGYDVLFKRTGHSDFRLDNVPKERAVA</sequence>
<keyword evidence="1" id="KW-1133">Transmembrane helix</keyword>
<feature type="transmembrane region" description="Helical" evidence="1">
    <location>
        <begin position="130"/>
        <end position="148"/>
    </location>
</feature>
<organism evidence="2 3">
    <name type="scientific">Candidatus Kaiserbacteria bacterium RIFCSPHIGHO2_01_FULL_53_29</name>
    <dbReference type="NCBI Taxonomy" id="1798480"/>
    <lineage>
        <taxon>Bacteria</taxon>
        <taxon>Candidatus Kaiseribacteriota</taxon>
    </lineage>
</organism>
<feature type="transmembrane region" description="Helical" evidence="1">
    <location>
        <begin position="160"/>
        <end position="182"/>
    </location>
</feature>
<protein>
    <submittedName>
        <fullName evidence="2">Uncharacterized protein</fullName>
    </submittedName>
</protein>
<keyword evidence="1" id="KW-0812">Transmembrane</keyword>
<dbReference type="Proteomes" id="UP000176863">
    <property type="component" value="Unassembled WGS sequence"/>
</dbReference>
<dbReference type="EMBL" id="MFKT01000009">
    <property type="protein sequence ID" value="OGG53647.1"/>
    <property type="molecule type" value="Genomic_DNA"/>
</dbReference>
<accession>A0A1F6CX22</accession>
<evidence type="ECO:0000313" key="2">
    <source>
        <dbReference type="EMBL" id="OGG53647.1"/>
    </source>
</evidence>
<comment type="caution">
    <text evidence="2">The sequence shown here is derived from an EMBL/GenBank/DDBJ whole genome shotgun (WGS) entry which is preliminary data.</text>
</comment>
<dbReference type="STRING" id="1798480.A2851_02035"/>
<gene>
    <name evidence="2" type="ORF">A2851_02035</name>
</gene>
<keyword evidence="1" id="KW-0472">Membrane</keyword>
<name>A0A1F6CX22_9BACT</name>
<feature type="transmembrane region" description="Helical" evidence="1">
    <location>
        <begin position="50"/>
        <end position="71"/>
    </location>
</feature>